<protein>
    <recommendedName>
        <fullName evidence="20">Protein kinase domain-containing protein</fullName>
    </recommendedName>
</protein>
<dbReference type="InterPro" id="IPR018392">
    <property type="entry name" value="LysM"/>
</dbReference>
<feature type="non-terminal residue" evidence="18">
    <location>
        <position position="1"/>
    </location>
</feature>
<evidence type="ECO:0000256" key="15">
    <source>
        <dbReference type="SAM" id="Phobius"/>
    </source>
</evidence>
<evidence type="ECO:0000259" key="17">
    <source>
        <dbReference type="PROSITE" id="PS51782"/>
    </source>
</evidence>
<dbReference type="Pfam" id="PF01476">
    <property type="entry name" value="LysM"/>
    <property type="match status" value="1"/>
</dbReference>
<evidence type="ECO:0000256" key="4">
    <source>
        <dbReference type="ARBA" id="ARBA00022679"/>
    </source>
</evidence>
<dbReference type="GO" id="GO:0004674">
    <property type="term" value="F:protein serine/threonine kinase activity"/>
    <property type="evidence" value="ECO:0007669"/>
    <property type="project" value="UniProtKB-KW"/>
</dbReference>
<dbReference type="Gene3D" id="3.30.200.20">
    <property type="entry name" value="Phosphorylase Kinase, domain 1"/>
    <property type="match status" value="1"/>
</dbReference>
<dbReference type="InterPro" id="IPR000719">
    <property type="entry name" value="Prot_kinase_dom"/>
</dbReference>
<keyword evidence="12" id="KW-1015">Disulfide bond</keyword>
<evidence type="ECO:0000256" key="11">
    <source>
        <dbReference type="ARBA" id="ARBA00023136"/>
    </source>
</evidence>
<dbReference type="SUPFAM" id="SSF54106">
    <property type="entry name" value="LysM domain"/>
    <property type="match status" value="1"/>
</dbReference>
<dbReference type="InterPro" id="IPR008271">
    <property type="entry name" value="Ser/Thr_kinase_AS"/>
</dbReference>
<keyword evidence="5 15" id="KW-0812">Transmembrane</keyword>
<keyword evidence="9 13" id="KW-0067">ATP-binding</keyword>
<dbReference type="Gene3D" id="3.10.350.10">
    <property type="entry name" value="LysM domain"/>
    <property type="match status" value="1"/>
</dbReference>
<dbReference type="InterPro" id="IPR001245">
    <property type="entry name" value="Ser-Thr/Tyr_kinase_cat_dom"/>
</dbReference>
<evidence type="ECO:0000256" key="8">
    <source>
        <dbReference type="ARBA" id="ARBA00022777"/>
    </source>
</evidence>
<accession>A0A2G5FCI3</accession>
<feature type="transmembrane region" description="Helical" evidence="15">
    <location>
        <begin position="74"/>
        <end position="101"/>
    </location>
</feature>
<keyword evidence="7 13" id="KW-0547">Nucleotide-binding</keyword>
<evidence type="ECO:0000256" key="2">
    <source>
        <dbReference type="ARBA" id="ARBA00022475"/>
    </source>
</evidence>
<evidence type="ECO:0000256" key="13">
    <source>
        <dbReference type="PROSITE-ProRule" id="PRU10141"/>
    </source>
</evidence>
<reference evidence="18 19" key="1">
    <citation type="submission" date="2017-09" db="EMBL/GenBank/DDBJ databases">
        <title>WGS assembly of Aquilegia coerulea Goldsmith.</title>
        <authorList>
            <person name="Hodges S."/>
            <person name="Kramer E."/>
            <person name="Nordborg M."/>
            <person name="Tomkins J."/>
            <person name="Borevitz J."/>
            <person name="Derieg N."/>
            <person name="Yan J."/>
            <person name="Mihaltcheva S."/>
            <person name="Hayes R.D."/>
            <person name="Rokhsar D."/>
        </authorList>
    </citation>
    <scope>NUCLEOTIDE SEQUENCE [LARGE SCALE GENOMIC DNA]</scope>
    <source>
        <strain evidence="19">cv. Goldsmith</strain>
    </source>
</reference>
<keyword evidence="2" id="KW-1003">Cell membrane</keyword>
<dbReference type="GO" id="GO:0045087">
    <property type="term" value="P:innate immune response"/>
    <property type="evidence" value="ECO:0007669"/>
    <property type="project" value="InterPro"/>
</dbReference>
<feature type="domain" description="LysM" evidence="17">
    <location>
        <begin position="5"/>
        <end position="49"/>
    </location>
</feature>
<name>A0A2G5FCI3_AQUCA</name>
<dbReference type="PROSITE" id="PS51782">
    <property type="entry name" value="LYSM"/>
    <property type="match status" value="1"/>
</dbReference>
<dbReference type="AlphaFoldDB" id="A0A2G5FCI3"/>
<dbReference type="Gene3D" id="1.10.510.10">
    <property type="entry name" value="Transferase(Phosphotransferase) domain 1"/>
    <property type="match status" value="1"/>
</dbReference>
<dbReference type="Pfam" id="PF07714">
    <property type="entry name" value="PK_Tyr_Ser-Thr"/>
    <property type="match status" value="1"/>
</dbReference>
<keyword evidence="11 15" id="KW-0472">Membrane</keyword>
<dbReference type="GO" id="GO:0019199">
    <property type="term" value="F:transmembrane receptor protein kinase activity"/>
    <property type="evidence" value="ECO:0007669"/>
    <property type="project" value="InterPro"/>
</dbReference>
<feature type="domain" description="Protein kinase" evidence="16">
    <location>
        <begin position="158"/>
        <end position="441"/>
    </location>
</feature>
<sequence length="470" mass="51805">TVELVTYRIKAGDTLYTICSRFGANVEQTATLNGIDSSGLIHVGDIMFIPAEGIASLIKRGNEDSEAPKKSNPWIRIILGALGGTVAFLLGLSLIPFWIFLHRSKGREESKSASKGAKYLLTLFLSSTKPKQNELPFFNSDKSTVFSYDQVCDATMNFDESQKIGQGSYGSVYLGHLKGTEVAIKQMMNTKSKEFLAELNILCKVHHTNLIELIGYAAGGDSLFLVYEFAENGALSEHLHNPSLKGYTALPWATRVQIALDAAKGLEYIHVHTKPYYVHRDVKTSNILLDSNLRAKIADFGLVKLLEHSPEVGAATSKIVGTFGYLAPEYVRDGCVTTKSDVYSFGVVLMELLTGQPALNRNAGSGTVQYTEHRSLVDLMLSALGDDDNPLLELTKVIDPNLVKYHKDSLFQMAILSKDCVDDDWKRRPDMGKVVLRLSYILACTIQGEAKDPDHRYLTLLANDSSQQTP</sequence>
<evidence type="ECO:0000256" key="7">
    <source>
        <dbReference type="ARBA" id="ARBA00022741"/>
    </source>
</evidence>
<evidence type="ECO:0008006" key="20">
    <source>
        <dbReference type="Google" id="ProtNLM"/>
    </source>
</evidence>
<dbReference type="GO" id="GO:0005524">
    <property type="term" value="F:ATP binding"/>
    <property type="evidence" value="ECO:0007669"/>
    <property type="project" value="UniProtKB-UniRule"/>
</dbReference>
<comment type="similarity">
    <text evidence="14">Belongs to the protein kinase superfamily.</text>
</comment>
<evidence type="ECO:0000259" key="16">
    <source>
        <dbReference type="PROSITE" id="PS50011"/>
    </source>
</evidence>
<dbReference type="PROSITE" id="PS50011">
    <property type="entry name" value="PROTEIN_KINASE_DOM"/>
    <property type="match status" value="1"/>
</dbReference>
<dbReference type="SUPFAM" id="SSF56112">
    <property type="entry name" value="Protein kinase-like (PK-like)"/>
    <property type="match status" value="1"/>
</dbReference>
<evidence type="ECO:0000256" key="5">
    <source>
        <dbReference type="ARBA" id="ARBA00022692"/>
    </source>
</evidence>
<keyword evidence="19" id="KW-1185">Reference proteome</keyword>
<dbReference type="FunFam" id="1.10.510.10:FF:000468">
    <property type="entry name" value="PTI1-like tyrosine-protein kinase 3"/>
    <property type="match status" value="1"/>
</dbReference>
<dbReference type="PANTHER" id="PTHR46204:SF5">
    <property type="entry name" value="PROTEIN KINASE DOMAIN-CONTAINING PROTEIN"/>
    <property type="match status" value="1"/>
</dbReference>
<dbReference type="InterPro" id="IPR011009">
    <property type="entry name" value="Kinase-like_dom_sf"/>
</dbReference>
<dbReference type="InterPro" id="IPR036779">
    <property type="entry name" value="LysM_dom_sf"/>
</dbReference>
<keyword evidence="6" id="KW-0732">Signal</keyword>
<dbReference type="InterPro" id="IPR044812">
    <property type="entry name" value="CERK1/LYK3-like"/>
</dbReference>
<evidence type="ECO:0000256" key="1">
    <source>
        <dbReference type="ARBA" id="ARBA00004162"/>
    </source>
</evidence>
<dbReference type="PANTHER" id="PTHR46204">
    <property type="entry name" value="CHITIN ELICITOR RECEPTOR KINASE 1-RELATED"/>
    <property type="match status" value="1"/>
</dbReference>
<evidence type="ECO:0000256" key="10">
    <source>
        <dbReference type="ARBA" id="ARBA00022989"/>
    </source>
</evidence>
<evidence type="ECO:0000256" key="6">
    <source>
        <dbReference type="ARBA" id="ARBA00022729"/>
    </source>
</evidence>
<dbReference type="InterPro" id="IPR017441">
    <property type="entry name" value="Protein_kinase_ATP_BS"/>
</dbReference>
<dbReference type="CDD" id="cd00118">
    <property type="entry name" value="LysM"/>
    <property type="match status" value="1"/>
</dbReference>
<evidence type="ECO:0000256" key="3">
    <source>
        <dbReference type="ARBA" id="ARBA00022527"/>
    </source>
</evidence>
<comment type="subcellular location">
    <subcellularLocation>
        <location evidence="1">Cell membrane</location>
        <topology evidence="1">Single-pass membrane protein</topology>
    </subcellularLocation>
</comment>
<dbReference type="EMBL" id="KZ305018">
    <property type="protein sequence ID" value="PIA65657.1"/>
    <property type="molecule type" value="Genomic_DNA"/>
</dbReference>
<dbReference type="SMART" id="SM00257">
    <property type="entry name" value="LysM"/>
    <property type="match status" value="1"/>
</dbReference>
<dbReference type="PROSITE" id="PS00107">
    <property type="entry name" value="PROTEIN_KINASE_ATP"/>
    <property type="match status" value="1"/>
</dbReference>
<keyword evidence="10 15" id="KW-1133">Transmembrane helix</keyword>
<keyword evidence="8" id="KW-0418">Kinase</keyword>
<keyword evidence="4" id="KW-0808">Transferase</keyword>
<evidence type="ECO:0000313" key="19">
    <source>
        <dbReference type="Proteomes" id="UP000230069"/>
    </source>
</evidence>
<evidence type="ECO:0000313" key="18">
    <source>
        <dbReference type="EMBL" id="PIA65657.1"/>
    </source>
</evidence>
<evidence type="ECO:0000256" key="12">
    <source>
        <dbReference type="ARBA" id="ARBA00023157"/>
    </source>
</evidence>
<organism evidence="18 19">
    <name type="scientific">Aquilegia coerulea</name>
    <name type="common">Rocky mountain columbine</name>
    <dbReference type="NCBI Taxonomy" id="218851"/>
    <lineage>
        <taxon>Eukaryota</taxon>
        <taxon>Viridiplantae</taxon>
        <taxon>Streptophyta</taxon>
        <taxon>Embryophyta</taxon>
        <taxon>Tracheophyta</taxon>
        <taxon>Spermatophyta</taxon>
        <taxon>Magnoliopsida</taxon>
        <taxon>Ranunculales</taxon>
        <taxon>Ranunculaceae</taxon>
        <taxon>Thalictroideae</taxon>
        <taxon>Aquilegia</taxon>
    </lineage>
</organism>
<feature type="binding site" evidence="13">
    <location>
        <position position="185"/>
    </location>
    <ligand>
        <name>ATP</name>
        <dbReference type="ChEBI" id="CHEBI:30616"/>
    </ligand>
</feature>
<evidence type="ECO:0000256" key="14">
    <source>
        <dbReference type="RuleBase" id="RU000304"/>
    </source>
</evidence>
<dbReference type="PROSITE" id="PS00108">
    <property type="entry name" value="PROTEIN_KINASE_ST"/>
    <property type="match status" value="1"/>
</dbReference>
<proteinExistence type="inferred from homology"/>
<dbReference type="GO" id="GO:0005886">
    <property type="term" value="C:plasma membrane"/>
    <property type="evidence" value="ECO:0007669"/>
    <property type="project" value="UniProtKB-SubCell"/>
</dbReference>
<dbReference type="Proteomes" id="UP000230069">
    <property type="component" value="Unassembled WGS sequence"/>
</dbReference>
<keyword evidence="3 14" id="KW-0723">Serine/threonine-protein kinase</keyword>
<evidence type="ECO:0000256" key="9">
    <source>
        <dbReference type="ARBA" id="ARBA00022840"/>
    </source>
</evidence>
<dbReference type="SMART" id="SM00220">
    <property type="entry name" value="S_TKc"/>
    <property type="match status" value="1"/>
</dbReference>
<gene>
    <name evidence="18" type="ORF">AQUCO_00100871v1</name>
</gene>
<dbReference type="OrthoDB" id="4062651at2759"/>